<gene>
    <name evidence="1" type="ORF">E2C01_086465</name>
</gene>
<protein>
    <submittedName>
        <fullName evidence="1">Uncharacterized protein</fullName>
    </submittedName>
</protein>
<reference evidence="1 2" key="1">
    <citation type="submission" date="2019-05" db="EMBL/GenBank/DDBJ databases">
        <title>Another draft genome of Portunus trituberculatus and its Hox gene families provides insights of decapod evolution.</title>
        <authorList>
            <person name="Jeong J.-H."/>
            <person name="Song I."/>
            <person name="Kim S."/>
            <person name="Choi T."/>
            <person name="Kim D."/>
            <person name="Ryu S."/>
            <person name="Kim W."/>
        </authorList>
    </citation>
    <scope>NUCLEOTIDE SEQUENCE [LARGE SCALE GENOMIC DNA]</scope>
    <source>
        <tissue evidence="1">Muscle</tissue>
    </source>
</reference>
<evidence type="ECO:0000313" key="2">
    <source>
        <dbReference type="Proteomes" id="UP000324222"/>
    </source>
</evidence>
<comment type="caution">
    <text evidence="1">The sequence shown here is derived from an EMBL/GenBank/DDBJ whole genome shotgun (WGS) entry which is preliminary data.</text>
</comment>
<organism evidence="1 2">
    <name type="scientific">Portunus trituberculatus</name>
    <name type="common">Swimming crab</name>
    <name type="synonym">Neptunus trituberculatus</name>
    <dbReference type="NCBI Taxonomy" id="210409"/>
    <lineage>
        <taxon>Eukaryota</taxon>
        <taxon>Metazoa</taxon>
        <taxon>Ecdysozoa</taxon>
        <taxon>Arthropoda</taxon>
        <taxon>Crustacea</taxon>
        <taxon>Multicrustacea</taxon>
        <taxon>Malacostraca</taxon>
        <taxon>Eumalacostraca</taxon>
        <taxon>Eucarida</taxon>
        <taxon>Decapoda</taxon>
        <taxon>Pleocyemata</taxon>
        <taxon>Brachyura</taxon>
        <taxon>Eubrachyura</taxon>
        <taxon>Portunoidea</taxon>
        <taxon>Portunidae</taxon>
        <taxon>Portuninae</taxon>
        <taxon>Portunus</taxon>
    </lineage>
</organism>
<dbReference type="AlphaFoldDB" id="A0A5B7J9C8"/>
<proteinExistence type="predicted"/>
<accession>A0A5B7J9C8</accession>
<keyword evidence="2" id="KW-1185">Reference proteome</keyword>
<dbReference type="EMBL" id="VSRR010087746">
    <property type="protein sequence ID" value="MPC91429.1"/>
    <property type="molecule type" value="Genomic_DNA"/>
</dbReference>
<dbReference type="Proteomes" id="UP000324222">
    <property type="component" value="Unassembled WGS sequence"/>
</dbReference>
<sequence>MTSVCELPPHLARFGLLGILKDHNDWRVVSLESVSAEVTIRGFVAQVTANMVYHNHAGHALQVLYNIVTVH</sequence>
<name>A0A5B7J9C8_PORTR</name>
<evidence type="ECO:0000313" key="1">
    <source>
        <dbReference type="EMBL" id="MPC91429.1"/>
    </source>
</evidence>
<dbReference type="OrthoDB" id="1729737at2759"/>